<accession>A0A8T9B686</accession>
<reference evidence="1 2" key="1">
    <citation type="submission" date="2018-05" db="EMBL/GenBank/DDBJ databases">
        <title>Whole genome sequencing for identification of molecular markers to develop diagnostic detection tools for the regulated plant pathogen Lachnellula willkommii.</title>
        <authorList>
            <person name="Giroux E."/>
            <person name="Bilodeau G."/>
        </authorList>
    </citation>
    <scope>NUCLEOTIDE SEQUENCE [LARGE SCALE GENOMIC DNA]</scope>
    <source>
        <strain evidence="1 2">CBS 203.66</strain>
    </source>
</reference>
<protein>
    <submittedName>
        <fullName evidence="1">Heat shock protein</fullName>
    </submittedName>
</protein>
<dbReference type="EMBL" id="QGMF01000489">
    <property type="protein sequence ID" value="TVY15520.1"/>
    <property type="molecule type" value="Genomic_DNA"/>
</dbReference>
<dbReference type="PANTHER" id="PTHR14187:SF82">
    <property type="entry name" value="FAMILY CHAPERONE, PUTATIVE (AFU_ORTHOLOGUE AFUA_7G08575)-RELATED"/>
    <property type="match status" value="1"/>
</dbReference>
<dbReference type="OrthoDB" id="5332281at2759"/>
<dbReference type="Proteomes" id="UP000469559">
    <property type="component" value="Unassembled WGS sequence"/>
</dbReference>
<gene>
    <name evidence="1" type="primary">HSPA12B_2</name>
    <name evidence="1" type="ORF">LARI1_G005785</name>
</gene>
<dbReference type="AlphaFoldDB" id="A0A8T9B686"/>
<dbReference type="InterPro" id="IPR043129">
    <property type="entry name" value="ATPase_NBD"/>
</dbReference>
<dbReference type="SUPFAM" id="SSF53067">
    <property type="entry name" value="Actin-like ATPase domain"/>
    <property type="match status" value="2"/>
</dbReference>
<organism evidence="1 2">
    <name type="scientific">Lachnellula arida</name>
    <dbReference type="NCBI Taxonomy" id="1316785"/>
    <lineage>
        <taxon>Eukaryota</taxon>
        <taxon>Fungi</taxon>
        <taxon>Dikarya</taxon>
        <taxon>Ascomycota</taxon>
        <taxon>Pezizomycotina</taxon>
        <taxon>Leotiomycetes</taxon>
        <taxon>Helotiales</taxon>
        <taxon>Lachnaceae</taxon>
        <taxon>Lachnellula</taxon>
    </lineage>
</organism>
<keyword evidence="2" id="KW-1185">Reference proteome</keyword>
<dbReference type="CDD" id="cd10170">
    <property type="entry name" value="ASKHA_NBD_HSP70"/>
    <property type="match status" value="1"/>
</dbReference>
<proteinExistence type="predicted"/>
<comment type="caution">
    <text evidence="1">The sequence shown here is derived from an EMBL/GenBank/DDBJ whole genome shotgun (WGS) entry which is preliminary data.</text>
</comment>
<evidence type="ECO:0000313" key="2">
    <source>
        <dbReference type="Proteomes" id="UP000469559"/>
    </source>
</evidence>
<name>A0A8T9B686_9HELO</name>
<keyword evidence="1" id="KW-0346">Stress response</keyword>
<dbReference type="PANTHER" id="PTHR14187">
    <property type="entry name" value="ALPHA KINASE/ELONGATION FACTOR 2 KINASE"/>
    <property type="match status" value="1"/>
</dbReference>
<evidence type="ECO:0000313" key="1">
    <source>
        <dbReference type="EMBL" id="TVY15520.1"/>
    </source>
</evidence>
<dbReference type="Gene3D" id="3.30.420.40">
    <property type="match status" value="1"/>
</dbReference>
<sequence>MSDATHYQPDEFHGLTNSYESEDQLVVALDFGTTFSGIAYAFANGHKPDVISIMDWPGLEGFQQPKVPMLISYDGKGAFTWGGQKHKGDVVQGVKLLLDPDQPRPLYLPESTAKSDLKRLAKPPVEVAADFIKAMYQNAMMKIESQIPQEYLRMCQKEFVLSVPAVWSDKAKDTTLKHTKLTKSKAAKQAGIHPITLIKEPEAAAMYTLHTLQDRALTVGDAFVICDAGGGTVDLISYEITQLKPTLELKELVPGKGGMAGSLGLNKRFEGAIKSLVGEDQYFHLRKSRGFELAVQQFDRSVKTAFRGDPDEDYFINFPLAELDDDPANNLMANCWNMKGEDVKAIFDPLITDIERLVDEQVNLVMVKRMSENHPKADEIKAIFLVGGFGSSEYLKSRLEENHSKIQIIQPHGAWAAIVKGAVLSKLPQEASIVSNQATRHYGVSALRVFDPRNDHGQKQHYDASTGKNRVMMMTWYIYRGEDLMREQSITFPFYRTLADGFTNNQLIFKDELIQSESKNAPKHPSPTTTKTNCFLTADLSKVDRSHFKKRVGADGVDYVDVYYDLVITMKPAVMKFSLEIRGKEIGSVSANYD</sequence>